<name>A0A1E8F9A9_9ALTE</name>
<protein>
    <recommendedName>
        <fullName evidence="3">Adenylate cyclase</fullName>
    </recommendedName>
</protein>
<dbReference type="Proteomes" id="UP000176037">
    <property type="component" value="Unassembled WGS sequence"/>
</dbReference>
<dbReference type="Pfam" id="PF11294">
    <property type="entry name" value="DUF3095"/>
    <property type="match status" value="1"/>
</dbReference>
<comment type="caution">
    <text evidence="1">The sequence shown here is derived from an EMBL/GenBank/DDBJ whole genome shotgun (WGS) entry which is preliminary data.</text>
</comment>
<dbReference type="STRING" id="1856405.BFC17_04830"/>
<sequence length="383" mass="42210">MNSASFYADLPVEEDFSHIADPDRFYAVPQDWLVVISDIRGSTQAMLQGKYKQINATAVAMIVAVRNCFNELDLPFVFGGDGATICVPSGNESALQQCLSSSIAKADMMGLNLRAAVIPVSTLCFGEQTVLVSKFKVSEHFTQAFFTGGGIKFAEKMLKDPILIGDYLIEPSRADADFSGFECRWDSVGSRHGETLSLIIEANDQSNYDSAWKEIQRITGGADVCHPVQAEQLSFAWSPKALATEIAIRSDSAALVDRVKKYANIVLMNLVGSWLMKRKIKTEETDWGSYKQDFVANCDFIKFEDGLKMCISCSQSQRQAIVDYLTAQEQAGYLKFGHHVASAALITCMINSYQSRHIHFIDGEHGGYSLAAAALKKKLLTDQ</sequence>
<evidence type="ECO:0000313" key="2">
    <source>
        <dbReference type="Proteomes" id="UP000176037"/>
    </source>
</evidence>
<dbReference type="OrthoDB" id="5342145at2"/>
<proteinExistence type="predicted"/>
<dbReference type="EMBL" id="MJIC01000016">
    <property type="protein sequence ID" value="OFI32494.1"/>
    <property type="molecule type" value="Genomic_DNA"/>
</dbReference>
<accession>A0A1E8F9A9</accession>
<dbReference type="InterPro" id="IPR021445">
    <property type="entry name" value="DUF3095"/>
</dbReference>
<dbReference type="RefSeq" id="WP_070178022.1">
    <property type="nucleotide sequence ID" value="NZ_BMJR01000005.1"/>
</dbReference>
<dbReference type="AlphaFoldDB" id="A0A1E8F9A9"/>
<organism evidence="1 2">
    <name type="scientific">Alteromonas lipolytica</name>
    <dbReference type="NCBI Taxonomy" id="1856405"/>
    <lineage>
        <taxon>Bacteria</taxon>
        <taxon>Pseudomonadati</taxon>
        <taxon>Pseudomonadota</taxon>
        <taxon>Gammaproteobacteria</taxon>
        <taxon>Alteromonadales</taxon>
        <taxon>Alteromonadaceae</taxon>
        <taxon>Alteromonas/Salinimonas group</taxon>
        <taxon>Alteromonas</taxon>
    </lineage>
</organism>
<evidence type="ECO:0008006" key="3">
    <source>
        <dbReference type="Google" id="ProtNLM"/>
    </source>
</evidence>
<evidence type="ECO:0000313" key="1">
    <source>
        <dbReference type="EMBL" id="OFI32494.1"/>
    </source>
</evidence>
<keyword evidence="2" id="KW-1185">Reference proteome</keyword>
<gene>
    <name evidence="1" type="ORF">BFC17_04830</name>
</gene>
<reference evidence="1 2" key="1">
    <citation type="submission" date="2016-09" db="EMBL/GenBank/DDBJ databases">
        <title>Alteromonas lipolytica, a new species isolated from sea water.</title>
        <authorList>
            <person name="Wu Y.-H."/>
            <person name="Cheng H."/>
            <person name="Xu X.-W."/>
        </authorList>
    </citation>
    <scope>NUCLEOTIDE SEQUENCE [LARGE SCALE GENOMIC DNA]</scope>
    <source>
        <strain evidence="1 2">JW12</strain>
    </source>
</reference>